<protein>
    <submittedName>
        <fullName evidence="2">Uncharacterized protein</fullName>
    </submittedName>
</protein>
<gene>
    <name evidence="2" type="ORF">PCOR1329_LOCUS44811</name>
</gene>
<keyword evidence="3" id="KW-1185">Reference proteome</keyword>
<feature type="compositionally biased region" description="Polar residues" evidence="1">
    <location>
        <begin position="230"/>
        <end position="243"/>
    </location>
</feature>
<feature type="region of interest" description="Disordered" evidence="1">
    <location>
        <begin position="226"/>
        <end position="337"/>
    </location>
</feature>
<accession>A0ABN9U361</accession>
<feature type="compositionally biased region" description="Polar residues" evidence="1">
    <location>
        <begin position="291"/>
        <end position="301"/>
    </location>
</feature>
<comment type="caution">
    <text evidence="2">The sequence shown here is derived from an EMBL/GenBank/DDBJ whole genome shotgun (WGS) entry which is preliminary data.</text>
</comment>
<reference evidence="2" key="1">
    <citation type="submission" date="2023-10" db="EMBL/GenBank/DDBJ databases">
        <authorList>
            <person name="Chen Y."/>
            <person name="Shah S."/>
            <person name="Dougan E. K."/>
            <person name="Thang M."/>
            <person name="Chan C."/>
        </authorList>
    </citation>
    <scope>NUCLEOTIDE SEQUENCE [LARGE SCALE GENOMIC DNA]</scope>
</reference>
<dbReference type="Proteomes" id="UP001189429">
    <property type="component" value="Unassembled WGS sequence"/>
</dbReference>
<feature type="compositionally biased region" description="Polar residues" evidence="1">
    <location>
        <begin position="327"/>
        <end position="337"/>
    </location>
</feature>
<feature type="compositionally biased region" description="Basic and acidic residues" evidence="1">
    <location>
        <begin position="248"/>
        <end position="269"/>
    </location>
</feature>
<name>A0ABN9U361_9DINO</name>
<sequence length="337" mass="38054">MVFRGWRDRRFQRAAEVSTNGDLWTRIGHAIAPREHGADIVNLFHINSHLTWEEAQAKGFPHHAWLGNQHADRLAEQAAHDHDIDDNQMDLYDWANATAALVRRRIAAATVDATDRRPSDGRAIREARQEQRVGRDTDYATVQHWFQQGCQGPPLRHSTGIAQHGTAARDSHPMVFLRKEARWFCRLCGASTTEYISEKLQGGCLQRPGYNSIKYKLKHWLERAAEEAATTPQDATHSTSSPPDTLDTDERNNQHDDLRDDLRHDRPDVTDSSSENSQRARTTPPPTRTAVSTDPPGTSSPAVHRHEQQRLETTGQPNDKQQHHDQATNAESTCSTT</sequence>
<feature type="non-terminal residue" evidence="2">
    <location>
        <position position="337"/>
    </location>
</feature>
<organism evidence="2 3">
    <name type="scientific">Prorocentrum cordatum</name>
    <dbReference type="NCBI Taxonomy" id="2364126"/>
    <lineage>
        <taxon>Eukaryota</taxon>
        <taxon>Sar</taxon>
        <taxon>Alveolata</taxon>
        <taxon>Dinophyceae</taxon>
        <taxon>Prorocentrales</taxon>
        <taxon>Prorocentraceae</taxon>
        <taxon>Prorocentrum</taxon>
    </lineage>
</organism>
<proteinExistence type="predicted"/>
<dbReference type="EMBL" id="CAUYUJ010015385">
    <property type="protein sequence ID" value="CAK0853258.1"/>
    <property type="molecule type" value="Genomic_DNA"/>
</dbReference>
<evidence type="ECO:0000313" key="3">
    <source>
        <dbReference type="Proteomes" id="UP001189429"/>
    </source>
</evidence>
<evidence type="ECO:0000256" key="1">
    <source>
        <dbReference type="SAM" id="MobiDB-lite"/>
    </source>
</evidence>
<evidence type="ECO:0000313" key="2">
    <source>
        <dbReference type="EMBL" id="CAK0853258.1"/>
    </source>
</evidence>